<evidence type="ECO:0000256" key="1">
    <source>
        <dbReference type="ARBA" id="ARBA00004141"/>
    </source>
</evidence>
<reference evidence="8 9" key="1">
    <citation type="journal article" date="2010" name="Proc. Natl. Acad. Sci. U.S.A.">
        <title>Enigmatic, ultrasmall, uncultivated Archaea.</title>
        <authorList>
            <person name="Baker B.J."/>
            <person name="Comolli L.R."/>
            <person name="Dick G.J."/>
            <person name="Hauser L.J."/>
            <person name="Hyatt D."/>
            <person name="Dill B.D."/>
            <person name="Land M.L."/>
            <person name="Verberkmoes N.C."/>
            <person name="Hettich R.L."/>
            <person name="Banfield J.F."/>
        </authorList>
    </citation>
    <scope>NUCLEOTIDE SEQUENCE [LARGE SCALE GENOMIC DNA]</scope>
</reference>
<gene>
    <name evidence="8" type="ORF">BJBARM5_0464</name>
</gene>
<sequence>MENITARKIYSIILVIIAFSVLAFIISIFSFIPPEYKEIIYMLIILVTGVMIVNLLSDIIEIRVSGKNKQVSNTLIFVTRLAGYIIVIAIALSSFRIGITSILLGGGFAGVVIGLAAQTSLSNFFSGIVLLFSRPFNIGDNITISTWQYGLIAPSYPPKFFSDDFLVPGYTGVVEKMNLTFTTIRLENNIPIKIPNSIVLQASIFINNEKNRNVKVRYEVPSNVDPDTFILKAKKEISKLEFVADEPSIFISETSFANKSNVFSVSVLCQSESVDFPRSEIIKKLISVADSLQHAKSTKKK</sequence>
<accession>D6GVF2</accession>
<protein>
    <submittedName>
        <fullName evidence="8">MscS Mechanosensitive ion channel</fullName>
    </submittedName>
</protein>
<dbReference type="Pfam" id="PF00924">
    <property type="entry name" value="MS_channel_2nd"/>
    <property type="match status" value="1"/>
</dbReference>
<keyword evidence="5 6" id="KW-0472">Membrane</keyword>
<dbReference type="InterPro" id="IPR023408">
    <property type="entry name" value="MscS_beta-dom_sf"/>
</dbReference>
<dbReference type="InterPro" id="IPR010920">
    <property type="entry name" value="LSM_dom_sf"/>
</dbReference>
<evidence type="ECO:0000256" key="3">
    <source>
        <dbReference type="ARBA" id="ARBA00022692"/>
    </source>
</evidence>
<dbReference type="InterPro" id="IPR045275">
    <property type="entry name" value="MscS_archaea/bacteria_type"/>
</dbReference>
<comment type="subcellular location">
    <subcellularLocation>
        <location evidence="1">Membrane</location>
        <topology evidence="1">Multi-pass membrane protein</topology>
    </subcellularLocation>
</comment>
<feature type="transmembrane region" description="Helical" evidence="6">
    <location>
        <begin position="110"/>
        <end position="132"/>
    </location>
</feature>
<dbReference type="PANTHER" id="PTHR30221">
    <property type="entry name" value="SMALL-CONDUCTANCE MECHANOSENSITIVE CHANNEL"/>
    <property type="match status" value="1"/>
</dbReference>
<keyword evidence="4 6" id="KW-1133">Transmembrane helix</keyword>
<feature type="transmembrane region" description="Helical" evidence="6">
    <location>
        <begin position="39"/>
        <end position="60"/>
    </location>
</feature>
<evidence type="ECO:0000256" key="5">
    <source>
        <dbReference type="ARBA" id="ARBA00023136"/>
    </source>
</evidence>
<dbReference type="SUPFAM" id="SSF82861">
    <property type="entry name" value="Mechanosensitive channel protein MscS (YggB), transmembrane region"/>
    <property type="match status" value="1"/>
</dbReference>
<evidence type="ECO:0000256" key="6">
    <source>
        <dbReference type="SAM" id="Phobius"/>
    </source>
</evidence>
<dbReference type="GO" id="GO:0008381">
    <property type="term" value="F:mechanosensitive monoatomic ion channel activity"/>
    <property type="evidence" value="ECO:0007669"/>
    <property type="project" value="InterPro"/>
</dbReference>
<dbReference type="Gene3D" id="1.10.287.1260">
    <property type="match status" value="1"/>
</dbReference>
<dbReference type="InterPro" id="IPR006685">
    <property type="entry name" value="MscS_channel_2nd"/>
</dbReference>
<dbReference type="EMBL" id="GG745553">
    <property type="protein sequence ID" value="EFD92790.1"/>
    <property type="molecule type" value="Genomic_DNA"/>
</dbReference>
<dbReference type="InterPro" id="IPR011014">
    <property type="entry name" value="MscS_channel_TM-2"/>
</dbReference>
<dbReference type="Proteomes" id="UP000009376">
    <property type="component" value="Unassembled WGS sequence"/>
</dbReference>
<organism evidence="8 9">
    <name type="scientific">Candidatus Parvarchaeum acidophilus ARMAN-5</name>
    <dbReference type="NCBI Taxonomy" id="662762"/>
    <lineage>
        <taxon>Archaea</taxon>
        <taxon>Candidatus Parvarchaeota</taxon>
        <taxon>Candidatus Parvarchaeum</taxon>
    </lineage>
</organism>
<dbReference type="AlphaFoldDB" id="D6GVF2"/>
<dbReference type="PANTHER" id="PTHR30221:SF1">
    <property type="entry name" value="SMALL-CONDUCTANCE MECHANOSENSITIVE CHANNEL"/>
    <property type="match status" value="1"/>
</dbReference>
<feature type="domain" description="Mechanosensitive ion channel MscS" evidence="7">
    <location>
        <begin position="120"/>
        <end position="204"/>
    </location>
</feature>
<name>D6GVF2_PARA5</name>
<dbReference type="GO" id="GO:0016020">
    <property type="term" value="C:membrane"/>
    <property type="evidence" value="ECO:0007669"/>
    <property type="project" value="UniProtKB-SubCell"/>
</dbReference>
<dbReference type="Gene3D" id="2.30.30.60">
    <property type="match status" value="1"/>
</dbReference>
<evidence type="ECO:0000256" key="4">
    <source>
        <dbReference type="ARBA" id="ARBA00022989"/>
    </source>
</evidence>
<evidence type="ECO:0000313" key="8">
    <source>
        <dbReference type="EMBL" id="EFD92790.1"/>
    </source>
</evidence>
<evidence type="ECO:0000256" key="2">
    <source>
        <dbReference type="ARBA" id="ARBA00008017"/>
    </source>
</evidence>
<proteinExistence type="inferred from homology"/>
<dbReference type="SUPFAM" id="SSF50182">
    <property type="entry name" value="Sm-like ribonucleoproteins"/>
    <property type="match status" value="1"/>
</dbReference>
<evidence type="ECO:0000259" key="7">
    <source>
        <dbReference type="Pfam" id="PF00924"/>
    </source>
</evidence>
<keyword evidence="3 6" id="KW-0812">Transmembrane</keyword>
<comment type="similarity">
    <text evidence="2">Belongs to the MscS (TC 1.A.23) family.</text>
</comment>
<feature type="transmembrane region" description="Helical" evidence="6">
    <location>
        <begin position="12"/>
        <end position="33"/>
    </location>
</feature>
<feature type="transmembrane region" description="Helical" evidence="6">
    <location>
        <begin position="81"/>
        <end position="104"/>
    </location>
</feature>
<evidence type="ECO:0000313" key="9">
    <source>
        <dbReference type="Proteomes" id="UP000009376"/>
    </source>
</evidence>